<dbReference type="SUPFAM" id="SSF52540">
    <property type="entry name" value="P-loop containing nucleoside triphosphate hydrolases"/>
    <property type="match status" value="1"/>
</dbReference>
<dbReference type="AlphaFoldDB" id="A0A809R9T5"/>
<gene>
    <name evidence="10" type="ORF">NPRO_18550</name>
</gene>
<evidence type="ECO:0000313" key="11">
    <source>
        <dbReference type="Proteomes" id="UP000662873"/>
    </source>
</evidence>
<evidence type="ECO:0000256" key="7">
    <source>
        <dbReference type="ARBA" id="ARBA00023014"/>
    </source>
</evidence>
<sequence length="355" mass="37246">MPISEPEVLKALESVIDPDLNRDIVSLGFVKKVSLDGCAVSVTVELTTPACPVKDLLRDQCADAIRALPGVESVEVQMTAAVRPREIPKEDALPHVRHCIAIASGKGGVGKSTVTVNLAAALAQSGAAVGVLDADVYGPSIPMMLGCRQYPYTQDGKIVPIETHGLKVMSLGLLLEEGQTVMWRGPMVATTVRQLLQDVDWGELDYLLIDLPPGTGDAPMSVAQLAPLTGVVLVATPQHVAANIAAKSIALFEKLEAPILGVVENMAEFLCPSCGTATRIFSGLGGEELARRFSVPFLGSVPLDPAISESSDEGEPSFLAHSERPQADAFRVIAGNMAAQISIATLSKQPTPTAG</sequence>
<dbReference type="SUPFAM" id="SSF117916">
    <property type="entry name" value="Fe-S cluster assembly (FSCA) domain-like"/>
    <property type="match status" value="1"/>
</dbReference>
<evidence type="ECO:0000259" key="9">
    <source>
        <dbReference type="Pfam" id="PF01883"/>
    </source>
</evidence>
<accession>A0A809R9T5</accession>
<comment type="similarity">
    <text evidence="8">Belongs to the Mrp/NBP35 ATP-binding proteins family.</text>
</comment>
<keyword evidence="7 8" id="KW-0411">Iron-sulfur</keyword>
<dbReference type="GO" id="GO:0140663">
    <property type="term" value="F:ATP-dependent FeS chaperone activity"/>
    <property type="evidence" value="ECO:0007669"/>
    <property type="project" value="InterPro"/>
</dbReference>
<keyword evidence="3 8" id="KW-0479">Metal-binding</keyword>
<dbReference type="HAMAP" id="MF_02040">
    <property type="entry name" value="Mrp_NBP35"/>
    <property type="match status" value="1"/>
</dbReference>
<keyword evidence="5 8" id="KW-0067">ATP-binding</keyword>
<comment type="subunit">
    <text evidence="8">Homodimer.</text>
</comment>
<dbReference type="Pfam" id="PF10609">
    <property type="entry name" value="ParA"/>
    <property type="match status" value="1"/>
</dbReference>
<dbReference type="InterPro" id="IPR034904">
    <property type="entry name" value="FSCA_dom_sf"/>
</dbReference>
<comment type="similarity">
    <text evidence="1">In the N-terminal section; belongs to the MIP18 family.</text>
</comment>
<dbReference type="GO" id="GO:0051539">
    <property type="term" value="F:4 iron, 4 sulfur cluster binding"/>
    <property type="evidence" value="ECO:0007669"/>
    <property type="project" value="TreeGrafter"/>
</dbReference>
<feature type="domain" description="MIP18 family-like" evidence="9">
    <location>
        <begin position="7"/>
        <end position="76"/>
    </location>
</feature>
<dbReference type="InterPro" id="IPR044304">
    <property type="entry name" value="NUBPL-like"/>
</dbReference>
<evidence type="ECO:0000256" key="1">
    <source>
        <dbReference type="ARBA" id="ARBA00007352"/>
    </source>
</evidence>
<name>A0A809R9T5_9BACT</name>
<dbReference type="GO" id="GO:0016887">
    <property type="term" value="F:ATP hydrolysis activity"/>
    <property type="evidence" value="ECO:0007669"/>
    <property type="project" value="UniProtKB-UniRule"/>
</dbReference>
<dbReference type="FunFam" id="3.40.50.300:FF:001119">
    <property type="entry name" value="Iron-sulfur cluster carrier protein"/>
    <property type="match status" value="1"/>
</dbReference>
<reference evidence="10" key="1">
    <citation type="journal article" name="DNA Res.">
        <title>The physiological potential of anammox bacteria as revealed by their core genome structure.</title>
        <authorList>
            <person name="Okubo T."/>
            <person name="Toyoda A."/>
            <person name="Fukuhara K."/>
            <person name="Uchiyama I."/>
            <person name="Harigaya Y."/>
            <person name="Kuroiwa M."/>
            <person name="Suzuki T."/>
            <person name="Murakami Y."/>
            <person name="Suwa Y."/>
            <person name="Takami H."/>
        </authorList>
    </citation>
    <scope>NUCLEOTIDE SEQUENCE</scope>
    <source>
        <strain evidence="10">317325-2</strain>
    </source>
</reference>
<dbReference type="Gene3D" id="3.30.300.130">
    <property type="entry name" value="Fe-S cluster assembly (FSCA)"/>
    <property type="match status" value="1"/>
</dbReference>
<evidence type="ECO:0000256" key="8">
    <source>
        <dbReference type="HAMAP-Rule" id="MF_02040"/>
    </source>
</evidence>
<dbReference type="InterPro" id="IPR002744">
    <property type="entry name" value="MIP18-like"/>
</dbReference>
<dbReference type="InterPro" id="IPR000808">
    <property type="entry name" value="Mrp-like_CS"/>
</dbReference>
<keyword evidence="8" id="KW-0378">Hydrolase</keyword>
<dbReference type="Gene3D" id="3.40.50.300">
    <property type="entry name" value="P-loop containing nucleotide triphosphate hydrolases"/>
    <property type="match status" value="1"/>
</dbReference>
<keyword evidence="6 8" id="KW-0408">Iron</keyword>
<comment type="similarity">
    <text evidence="2">In the C-terminal section; belongs to the Mrp/NBP35 ATP-binding proteins family.</text>
</comment>
<dbReference type="GO" id="GO:0046872">
    <property type="term" value="F:metal ion binding"/>
    <property type="evidence" value="ECO:0007669"/>
    <property type="project" value="UniProtKB-KW"/>
</dbReference>
<evidence type="ECO:0000256" key="4">
    <source>
        <dbReference type="ARBA" id="ARBA00022741"/>
    </source>
</evidence>
<dbReference type="InterPro" id="IPR033756">
    <property type="entry name" value="YlxH/NBP35"/>
</dbReference>
<evidence type="ECO:0000256" key="3">
    <source>
        <dbReference type="ARBA" id="ARBA00022723"/>
    </source>
</evidence>
<dbReference type="GO" id="GO:0005524">
    <property type="term" value="F:ATP binding"/>
    <property type="evidence" value="ECO:0007669"/>
    <property type="project" value="UniProtKB-UniRule"/>
</dbReference>
<dbReference type="EMBL" id="AP021858">
    <property type="protein sequence ID" value="BBO24260.1"/>
    <property type="molecule type" value="Genomic_DNA"/>
</dbReference>
<evidence type="ECO:0000256" key="2">
    <source>
        <dbReference type="ARBA" id="ARBA00008205"/>
    </source>
</evidence>
<organism evidence="10 11">
    <name type="scientific">Candidatus Nitrosymbiomonas proteolyticus</name>
    <dbReference type="NCBI Taxonomy" id="2608984"/>
    <lineage>
        <taxon>Bacteria</taxon>
        <taxon>Bacillati</taxon>
        <taxon>Armatimonadota</taxon>
        <taxon>Armatimonadota incertae sedis</taxon>
        <taxon>Candidatus Nitrosymbiomonas</taxon>
    </lineage>
</organism>
<protein>
    <recommendedName>
        <fullName evidence="8">Iron-sulfur cluster carrier protein</fullName>
    </recommendedName>
</protein>
<dbReference type="CDD" id="cd02037">
    <property type="entry name" value="Mrp_NBP35"/>
    <property type="match status" value="1"/>
</dbReference>
<dbReference type="GO" id="GO:0016226">
    <property type="term" value="P:iron-sulfur cluster assembly"/>
    <property type="evidence" value="ECO:0007669"/>
    <property type="project" value="InterPro"/>
</dbReference>
<dbReference type="Pfam" id="PF01883">
    <property type="entry name" value="FeS_assembly_P"/>
    <property type="match status" value="1"/>
</dbReference>
<evidence type="ECO:0000256" key="6">
    <source>
        <dbReference type="ARBA" id="ARBA00023004"/>
    </source>
</evidence>
<dbReference type="PROSITE" id="PS01215">
    <property type="entry name" value="MRP"/>
    <property type="match status" value="1"/>
</dbReference>
<dbReference type="KEGG" id="npy:NPRO_18550"/>
<dbReference type="InterPro" id="IPR027417">
    <property type="entry name" value="P-loop_NTPase"/>
</dbReference>
<keyword evidence="4 8" id="KW-0547">Nucleotide-binding</keyword>
<dbReference type="PANTHER" id="PTHR42961">
    <property type="entry name" value="IRON-SULFUR PROTEIN NUBPL"/>
    <property type="match status" value="1"/>
</dbReference>
<dbReference type="Proteomes" id="UP000662873">
    <property type="component" value="Chromosome"/>
</dbReference>
<proteinExistence type="inferred from homology"/>
<dbReference type="InterPro" id="IPR019591">
    <property type="entry name" value="Mrp/NBP35_ATP-bd"/>
</dbReference>
<dbReference type="PANTHER" id="PTHR42961:SF2">
    <property type="entry name" value="IRON-SULFUR PROTEIN NUBPL"/>
    <property type="match status" value="1"/>
</dbReference>
<evidence type="ECO:0000256" key="5">
    <source>
        <dbReference type="ARBA" id="ARBA00022840"/>
    </source>
</evidence>
<feature type="binding site" evidence="8">
    <location>
        <begin position="105"/>
        <end position="112"/>
    </location>
    <ligand>
        <name>ATP</name>
        <dbReference type="ChEBI" id="CHEBI:30616"/>
    </ligand>
</feature>
<comment type="function">
    <text evidence="8">Binds and transfers iron-sulfur (Fe-S) clusters to target apoproteins. Can hydrolyze ATP.</text>
</comment>
<evidence type="ECO:0000313" key="10">
    <source>
        <dbReference type="EMBL" id="BBO24260.1"/>
    </source>
</evidence>